<dbReference type="PANTHER" id="PTHR46780">
    <property type="entry name" value="PROTEIN EVA-1"/>
    <property type="match status" value="1"/>
</dbReference>
<accession>A0A2K8JV15</accession>
<dbReference type="CDD" id="cd22827">
    <property type="entry name" value="Gal_Rha_Lectin_SUL-I-like"/>
    <property type="match status" value="2"/>
</dbReference>
<keyword evidence="3" id="KW-0732">Signal</keyword>
<evidence type="ECO:0000259" key="4">
    <source>
        <dbReference type="PROSITE" id="PS50228"/>
    </source>
</evidence>
<feature type="domain" description="SUEL-type lectin" evidence="4">
    <location>
        <begin position="31"/>
        <end position="118"/>
    </location>
</feature>
<feature type="signal peptide" evidence="3">
    <location>
        <begin position="1"/>
        <end position="23"/>
    </location>
</feature>
<keyword evidence="2 5" id="KW-0430">Lectin</keyword>
<feature type="chain" id="PRO_5014881646" evidence="3">
    <location>
        <begin position="24"/>
        <end position="222"/>
    </location>
</feature>
<dbReference type="AlphaFoldDB" id="A0A2K8JV15"/>
<protein>
    <submittedName>
        <fullName evidence="5">Secreted Lectin-like protein</fullName>
    </submittedName>
</protein>
<evidence type="ECO:0000313" key="5">
    <source>
        <dbReference type="EMBL" id="ATU82905.1"/>
    </source>
</evidence>
<dbReference type="FunFam" id="2.60.120.740:FF:000001">
    <property type="entry name" value="Adhesion G protein-coupled receptor L2"/>
    <property type="match status" value="2"/>
</dbReference>
<dbReference type="Gene3D" id="2.60.120.740">
    <property type="match status" value="2"/>
</dbReference>
<name>A0A2K8JV15_PRIPG</name>
<dbReference type="EMBL" id="KY031154">
    <property type="protein sequence ID" value="ATU82905.1"/>
    <property type="molecule type" value="mRNA"/>
</dbReference>
<sequence length="222" mass="25112">MYHYFYYYLACILLGALSQSVLAEEILRDLACENERMVLTCKNGYSIKIQTALYGKTNPLYCRMPGKTEINCSSRNALDIVKSKCNWKGKCTLDASNKVFGDPCPGTVKYLEVTYDCIKSEILSKFACENEEISINCPKASYIQISNAIYGRTNQAICSVFQDKVVRSNKCQAENALSVVESKCNKKEECKFKASNSIFGDPCEGTFKYLQVDYQCLYQNED</sequence>
<evidence type="ECO:0000256" key="1">
    <source>
        <dbReference type="ARBA" id="ARBA00010933"/>
    </source>
</evidence>
<comment type="similarity">
    <text evidence="1">Belongs to the G-protein coupled receptor 2 family. LN-TM7 subfamily.</text>
</comment>
<dbReference type="InterPro" id="IPR000922">
    <property type="entry name" value="Lectin_gal-bd_dom"/>
</dbReference>
<reference evidence="5" key="1">
    <citation type="submission" date="2016-10" db="EMBL/GenBank/DDBJ databases">
        <title>The assassin bug Pristhesancus plagipennis produces two different types of venom.</title>
        <authorList>
            <person name="Walker A.A."/>
            <person name="Herzig V."/>
            <person name="Jin J."/>
            <person name="Fry B.G."/>
            <person name="King G.F."/>
        </authorList>
    </citation>
    <scope>NUCLEOTIDE SEQUENCE</scope>
    <source>
        <tissue evidence="5">Venom/labial glands</tissue>
    </source>
</reference>
<dbReference type="Pfam" id="PF02140">
    <property type="entry name" value="SUEL_Lectin"/>
    <property type="match status" value="2"/>
</dbReference>
<proteinExistence type="evidence at transcript level"/>
<dbReference type="InterPro" id="IPR043159">
    <property type="entry name" value="Lectin_gal-bd_sf"/>
</dbReference>
<feature type="domain" description="SUEL-type lectin" evidence="4">
    <location>
        <begin position="127"/>
        <end position="217"/>
    </location>
</feature>
<dbReference type="GO" id="GO:0030246">
    <property type="term" value="F:carbohydrate binding"/>
    <property type="evidence" value="ECO:0007669"/>
    <property type="project" value="UniProtKB-KW"/>
</dbReference>
<organism evidence="5">
    <name type="scientific">Pristhesancus plagipennis</name>
    <name type="common">Common assassin bug</name>
    <dbReference type="NCBI Taxonomy" id="1955184"/>
    <lineage>
        <taxon>Eukaryota</taxon>
        <taxon>Metazoa</taxon>
        <taxon>Ecdysozoa</taxon>
        <taxon>Arthropoda</taxon>
        <taxon>Hexapoda</taxon>
        <taxon>Insecta</taxon>
        <taxon>Pterygota</taxon>
        <taxon>Neoptera</taxon>
        <taxon>Paraneoptera</taxon>
        <taxon>Hemiptera</taxon>
        <taxon>Heteroptera</taxon>
        <taxon>Panheteroptera</taxon>
        <taxon>Cimicomorpha</taxon>
        <taxon>Reduviidae</taxon>
        <taxon>Harpactorinae</taxon>
        <taxon>Harpactorini</taxon>
        <taxon>Pristhesancus</taxon>
    </lineage>
</organism>
<dbReference type="PROSITE" id="PS50228">
    <property type="entry name" value="SUEL_LECTIN"/>
    <property type="match status" value="2"/>
</dbReference>
<evidence type="ECO:0000256" key="3">
    <source>
        <dbReference type="SAM" id="SignalP"/>
    </source>
</evidence>
<evidence type="ECO:0000256" key="2">
    <source>
        <dbReference type="ARBA" id="ARBA00022734"/>
    </source>
</evidence>